<feature type="transmembrane region" description="Helical" evidence="2">
    <location>
        <begin position="100"/>
        <end position="121"/>
    </location>
</feature>
<protein>
    <recommendedName>
        <fullName evidence="3">DUF8208 domain-containing protein</fullName>
    </recommendedName>
</protein>
<keyword evidence="2" id="KW-1133">Transmembrane helix</keyword>
<dbReference type="InterPro" id="IPR058521">
    <property type="entry name" value="DUF8208"/>
</dbReference>
<dbReference type="AlphaFoldDB" id="A0A2H4HI57"/>
<feature type="compositionally biased region" description="Polar residues" evidence="1">
    <location>
        <begin position="732"/>
        <end position="742"/>
    </location>
</feature>
<keyword evidence="2" id="KW-0812">Transmembrane</keyword>
<feature type="compositionally biased region" description="Polar residues" evidence="1">
    <location>
        <begin position="803"/>
        <end position="812"/>
    </location>
</feature>
<reference evidence="4" key="1">
    <citation type="submission" date="2016-12" db="EMBL/GenBank/DDBJ databases">
        <title>Genetic characterization of cointegrate plasmids responsible for the mobilization of pRUM-like and pLAG, via pHTbeta, from Enterococcus faecium to E. faecalis.</title>
        <authorList>
            <person name="Di Sante L."/>
            <person name="Morroni G."/>
            <person name="Vignaroli C."/>
            <person name="Brenciani A."/>
        </authorList>
    </citation>
    <scope>NUCLEOTIDE SEQUENCE</scope>
    <source>
        <strain evidence="4">Transconjugant T4</strain>
        <plasmid evidence="4">pJH-T4</plasmid>
    </source>
</reference>
<keyword evidence="2" id="KW-0472">Membrane</keyword>
<geneLocation type="plasmid" evidence="4">
    <name>pJH-T4</name>
</geneLocation>
<dbReference type="EMBL" id="KY290886">
    <property type="protein sequence ID" value="ARQ19160.1"/>
    <property type="molecule type" value="Genomic_DNA"/>
</dbReference>
<dbReference type="NCBIfam" id="NF045890">
    <property type="entry name" value="conj_pls20_p028"/>
    <property type="match status" value="1"/>
</dbReference>
<accession>A0A2H4HI57</accession>
<feature type="compositionally biased region" description="Polar residues" evidence="1">
    <location>
        <begin position="819"/>
        <end position="829"/>
    </location>
</feature>
<feature type="region of interest" description="Disordered" evidence="1">
    <location>
        <begin position="434"/>
        <end position="463"/>
    </location>
</feature>
<feature type="compositionally biased region" description="Polar residues" evidence="1">
    <location>
        <begin position="784"/>
        <end position="794"/>
    </location>
</feature>
<evidence type="ECO:0000256" key="2">
    <source>
        <dbReference type="SAM" id="Phobius"/>
    </source>
</evidence>
<feature type="domain" description="DUF8208" evidence="3">
    <location>
        <begin position="55"/>
        <end position="417"/>
    </location>
</feature>
<organism evidence="4">
    <name type="scientific">Enterococcus faecalis</name>
    <name type="common">Streptococcus faecalis</name>
    <dbReference type="NCBI Taxonomy" id="1351"/>
    <lineage>
        <taxon>Bacteria</taxon>
        <taxon>Bacillati</taxon>
        <taxon>Bacillota</taxon>
        <taxon>Bacilli</taxon>
        <taxon>Lactobacillales</taxon>
        <taxon>Enterococcaceae</taxon>
        <taxon>Enterococcus</taxon>
    </lineage>
</organism>
<dbReference type="Pfam" id="PF26635">
    <property type="entry name" value="DUF8208"/>
    <property type="match status" value="1"/>
</dbReference>
<evidence type="ECO:0000313" key="4">
    <source>
        <dbReference type="EMBL" id="ARQ19160.1"/>
    </source>
</evidence>
<feature type="region of interest" description="Disordered" evidence="1">
    <location>
        <begin position="700"/>
        <end position="849"/>
    </location>
</feature>
<feature type="transmembrane region" description="Helical" evidence="2">
    <location>
        <begin position="286"/>
        <end position="311"/>
    </location>
</feature>
<feature type="compositionally biased region" description="Polar residues" evidence="1">
    <location>
        <begin position="714"/>
        <end position="725"/>
    </location>
</feature>
<feature type="compositionally biased region" description="Polar residues" evidence="1">
    <location>
        <begin position="768"/>
        <end position="777"/>
    </location>
</feature>
<keyword evidence="4" id="KW-0614">Plasmid</keyword>
<evidence type="ECO:0000256" key="1">
    <source>
        <dbReference type="SAM" id="MobiDB-lite"/>
    </source>
</evidence>
<evidence type="ECO:0000259" key="3">
    <source>
        <dbReference type="Pfam" id="PF26635"/>
    </source>
</evidence>
<feature type="transmembrane region" description="Helical" evidence="2">
    <location>
        <begin position="141"/>
        <end position="162"/>
    </location>
</feature>
<feature type="transmembrane region" description="Helical" evidence="2">
    <location>
        <begin position="372"/>
        <end position="390"/>
    </location>
</feature>
<sequence>MQWLKYKWPIIVSLIIILFMAYPQRVFALPWITDNKEVLKFLTKYQDYLQFTKGGFGSIVVQSLSWGLIRGAYFVCKSAENLVPQSLSLFSFVESSSLGAVYQSVLNTVVVGLMILSLMFVGYKMITGKGTVDLKSVGMNVVMSIALILLMPTMISSGIQFAKTFYKDSTTITKSDGGVAWSLIEDGVTDLVYINKNDAYDRLGKDGVQKNALKEKNFFSYDFSEVITVDTAKDLEDDNKKAEYLQSRLTPDGEGNMQAVKIDDGWMSMFSDSFKGGYYRFTKNTFALTLGLLSLAVAYVFSIFIIVTAILELAFKRVLGVLVFATDIETGQRSKVVLSDILQCYLTVGFQGFGLSMFAMFVSYLGTGGGSSVNPFIKAVAYVCAVFVLIKGSGTVMRYFGVDIGLKEGYGQLASAFGMGAMLFRKGSNGFNRAKGSGNGNGSDSGEGEDRKPEKNFGETLSKKAGKTGRALGYAHERGLSGLASDGATMASERATKPFKSMRDMANDTKNKFKEGLDDGTVSAINKNSKPMLAKNKEDETGKYADSMPTRLSDRKDGAKVENADRIMSSSERMREAMKNNAESNNNPVSAIQQKVQQDIEERKNAMHGQAKSAEELINQKRQEAKYTPEAMNREEMLRKRVEGRTGTNTDEKEALTKERIQEAKNSNTGLEKLVKENLQNSTSSQGGRSVDVRENIQGSLNGHVGRNVDVRENLQSSSNGQGTKTIDVRENMQSSSTSQPKTVDVRENVQNSTSSQGFKSVDVRENVQGSSTSQPKTVDVRENVQNSTSSQGFKSVDVRENVQGSSASQPKTVDVRENVQSSTSSQGFKTVDVRENVQKDSGEMKEKTQKINIVEDRKSAKKFDSNHETVIIDSEIRENDKGSKPRRRFTYEDNELFRDTLNDPNPLFDNLN</sequence>
<feature type="transmembrane region" description="Helical" evidence="2">
    <location>
        <begin position="342"/>
        <end position="366"/>
    </location>
</feature>
<feature type="compositionally biased region" description="Basic and acidic residues" evidence="1">
    <location>
        <begin position="832"/>
        <end position="849"/>
    </location>
</feature>
<proteinExistence type="predicted"/>
<dbReference type="InterPro" id="IPR058066">
    <property type="entry name" value="pXO2-14_N"/>
</dbReference>
<feature type="compositionally biased region" description="Basic and acidic residues" evidence="1">
    <location>
        <begin position="448"/>
        <end position="457"/>
    </location>
</feature>
<name>A0A2H4HI57_ENTFL</name>
<feature type="compositionally biased region" description="Polar residues" evidence="1">
    <location>
        <begin position="749"/>
        <end position="759"/>
    </location>
</feature>